<dbReference type="Proteomes" id="UP000658733">
    <property type="component" value="Unassembled WGS sequence"/>
</dbReference>
<dbReference type="PIRSF" id="PIRSF004857">
    <property type="entry name" value="Kin_aa_kin"/>
    <property type="match status" value="1"/>
</dbReference>
<dbReference type="Pfam" id="PF00696">
    <property type="entry name" value="AA_kinase"/>
    <property type="match status" value="1"/>
</dbReference>
<evidence type="ECO:0000313" key="2">
    <source>
        <dbReference type="EMBL" id="MBF4467837.1"/>
    </source>
</evidence>
<reference evidence="2" key="1">
    <citation type="submission" date="2020-10" db="EMBL/GenBank/DDBJ databases">
        <title>Dehalococcoides mccartyi of a TCE/Cr reducing biochatode.</title>
        <authorList>
            <person name="Matturro B."/>
        </authorList>
    </citation>
    <scope>NUCLEOTIDE SEQUENCE</scope>
    <source>
        <strain evidence="2">Bin4</strain>
    </source>
</reference>
<dbReference type="InterPro" id="IPR001048">
    <property type="entry name" value="Asp/Glu/Uridylate_kinase"/>
</dbReference>
<dbReference type="Gene3D" id="3.40.1160.10">
    <property type="entry name" value="Acetylglutamate kinase-like"/>
    <property type="match status" value="1"/>
</dbReference>
<dbReference type="InterPro" id="IPR011375">
    <property type="entry name" value="MfnE"/>
</dbReference>
<comment type="caution">
    <text evidence="2">The sequence shown here is derived from an EMBL/GenBank/DDBJ whole genome shotgun (WGS) entry which is preliminary data.</text>
</comment>
<dbReference type="EMBL" id="JADIIN010000004">
    <property type="protein sequence ID" value="MBF4467837.1"/>
    <property type="molecule type" value="Genomic_DNA"/>
</dbReference>
<dbReference type="InterPro" id="IPR036393">
    <property type="entry name" value="AceGlu_kinase-like_sf"/>
</dbReference>
<proteinExistence type="predicted"/>
<organism evidence="2 3">
    <name type="scientific">Methanobrevibacter arboriphilus</name>
    <dbReference type="NCBI Taxonomy" id="39441"/>
    <lineage>
        <taxon>Archaea</taxon>
        <taxon>Methanobacteriati</taxon>
        <taxon>Methanobacteriota</taxon>
        <taxon>Methanomada group</taxon>
        <taxon>Methanobacteria</taxon>
        <taxon>Methanobacteriales</taxon>
        <taxon>Methanobacteriaceae</taxon>
        <taxon>Methanobrevibacter</taxon>
    </lineage>
</organism>
<protein>
    <submittedName>
        <fullName evidence="2">Delta 1-pyrroline-5-carboxylate synthetase</fullName>
    </submittedName>
</protein>
<feature type="domain" description="Aspartate/glutamate/uridylate kinase" evidence="1">
    <location>
        <begin position="3"/>
        <end position="166"/>
    </location>
</feature>
<name>A0A843A962_METAZ</name>
<evidence type="ECO:0000313" key="3">
    <source>
        <dbReference type="Proteomes" id="UP000658733"/>
    </source>
</evidence>
<evidence type="ECO:0000259" key="1">
    <source>
        <dbReference type="Pfam" id="PF00696"/>
    </source>
</evidence>
<sequence>MEWVIKIGGSLFPKKAIKLVESLKETNCIIIAGGGEFANLIRKYDFETEFSNDITHETAINAMDIIAKLLNDKLNFTKLVYSLKEAEKVVDSGKIPILLCSDFLKDNNSIPHSWNITSDSISAYVSNILKSKLLIATNVDGIYSREPNSVGSKFFDEIDAKKLLTFNETSVDLMLGELLLEFGTNCFVVNGNFPERVLSLIEVENGDRIIDNNYKNNYNFKYTLIRGE</sequence>
<gene>
    <name evidence="2" type="ORF">ISP01_00375</name>
</gene>
<dbReference type="SUPFAM" id="SSF53633">
    <property type="entry name" value="Carbamate kinase-like"/>
    <property type="match status" value="1"/>
</dbReference>
<dbReference type="AlphaFoldDB" id="A0A843A962"/>
<accession>A0A843A962</accession>